<name>G9XTQ5_DESHA</name>
<dbReference type="AlphaFoldDB" id="G9XTQ5"/>
<dbReference type="EMBL" id="AFZX01000114">
    <property type="protein sequence ID" value="EHL04950.1"/>
    <property type="molecule type" value="Genomic_DNA"/>
</dbReference>
<dbReference type="Proteomes" id="UP000004416">
    <property type="component" value="Unassembled WGS sequence"/>
</dbReference>
<comment type="caution">
    <text evidence="2">The sequence shown here is derived from an EMBL/GenBank/DDBJ whole genome shotgun (WGS) entry which is preliminary data.</text>
</comment>
<keyword evidence="1" id="KW-0472">Membrane</keyword>
<organism evidence="2 3">
    <name type="scientific">Desulfitobacterium hafniense DP7</name>
    <dbReference type="NCBI Taxonomy" id="537010"/>
    <lineage>
        <taxon>Bacteria</taxon>
        <taxon>Bacillati</taxon>
        <taxon>Bacillota</taxon>
        <taxon>Clostridia</taxon>
        <taxon>Eubacteriales</taxon>
        <taxon>Desulfitobacteriaceae</taxon>
        <taxon>Desulfitobacterium</taxon>
    </lineage>
</organism>
<reference evidence="2 3" key="1">
    <citation type="submission" date="2011-08" db="EMBL/GenBank/DDBJ databases">
        <authorList>
            <person name="Weinstock G."/>
            <person name="Sodergren E."/>
            <person name="Clifton S."/>
            <person name="Fulton L."/>
            <person name="Fulton B."/>
            <person name="Courtney L."/>
            <person name="Fronick C."/>
            <person name="Harrison M."/>
            <person name="Strong C."/>
            <person name="Farmer C."/>
            <person name="Delahaunty K."/>
            <person name="Markovic C."/>
            <person name="Hall O."/>
            <person name="Minx P."/>
            <person name="Tomlinson C."/>
            <person name="Mitreva M."/>
            <person name="Hou S."/>
            <person name="Chen J."/>
            <person name="Wollam A."/>
            <person name="Pepin K.H."/>
            <person name="Johnson M."/>
            <person name="Bhonagiri V."/>
            <person name="Zhang X."/>
            <person name="Suruliraj S."/>
            <person name="Warren W."/>
            <person name="Chinwalla A."/>
            <person name="Mardis E.R."/>
            <person name="Wilson R.K."/>
        </authorList>
    </citation>
    <scope>NUCLEOTIDE SEQUENCE [LARGE SCALE GENOMIC DNA]</scope>
    <source>
        <strain evidence="2 3">DP7</strain>
    </source>
</reference>
<keyword evidence="1" id="KW-1133">Transmembrane helix</keyword>
<dbReference type="HOGENOM" id="CLU_3250470_0_0_9"/>
<protein>
    <submittedName>
        <fullName evidence="2">Uncharacterized protein</fullName>
    </submittedName>
</protein>
<sequence>MIFNIIFALFFVFCHFLFTHSPLFLKTGKGTLSFGKDPFADG</sequence>
<gene>
    <name evidence="2" type="ORF">HMPREF0322_04362</name>
</gene>
<accession>G9XTQ5</accession>
<evidence type="ECO:0000313" key="2">
    <source>
        <dbReference type="EMBL" id="EHL04950.1"/>
    </source>
</evidence>
<evidence type="ECO:0000256" key="1">
    <source>
        <dbReference type="SAM" id="Phobius"/>
    </source>
</evidence>
<evidence type="ECO:0000313" key="3">
    <source>
        <dbReference type="Proteomes" id="UP000004416"/>
    </source>
</evidence>
<dbReference type="PATRIC" id="fig|537010.4.peg.4065"/>
<proteinExistence type="predicted"/>
<keyword evidence="1" id="KW-0812">Transmembrane</keyword>
<feature type="transmembrane region" description="Helical" evidence="1">
    <location>
        <begin position="6"/>
        <end position="25"/>
    </location>
</feature>